<keyword evidence="2" id="KW-0808">Transferase</keyword>
<evidence type="ECO:0000313" key="7">
    <source>
        <dbReference type="EMBL" id="RHZ85622.1"/>
    </source>
</evidence>
<keyword evidence="1" id="KW-0489">Methyltransferase</keyword>
<evidence type="ECO:0000256" key="3">
    <source>
        <dbReference type="ARBA" id="ARBA00022691"/>
    </source>
</evidence>
<dbReference type="EMBL" id="PQFF01000060">
    <property type="protein sequence ID" value="RHZ85622.1"/>
    <property type="molecule type" value="Genomic_DNA"/>
</dbReference>
<comment type="caution">
    <text evidence="7">The sequence shown here is derived from an EMBL/GenBank/DDBJ whole genome shotgun (WGS) entry which is preliminary data.</text>
</comment>
<dbReference type="InterPro" id="IPR045318">
    <property type="entry name" value="EZH1/2-like"/>
</dbReference>
<dbReference type="GO" id="GO:0005634">
    <property type="term" value="C:nucleus"/>
    <property type="evidence" value="ECO:0007669"/>
    <property type="project" value="TreeGrafter"/>
</dbReference>
<accession>A0A397JEQ5</accession>
<evidence type="ECO:0000313" key="8">
    <source>
        <dbReference type="Proteomes" id="UP000266861"/>
    </source>
</evidence>
<dbReference type="Pfam" id="PF00856">
    <property type="entry name" value="SET"/>
    <property type="match status" value="1"/>
</dbReference>
<dbReference type="GO" id="GO:0003682">
    <property type="term" value="F:chromatin binding"/>
    <property type="evidence" value="ECO:0007669"/>
    <property type="project" value="TreeGrafter"/>
</dbReference>
<dbReference type="InterPro" id="IPR001214">
    <property type="entry name" value="SET_dom"/>
</dbReference>
<name>A0A397JEQ5_9GLOM</name>
<keyword evidence="4" id="KW-0805">Transcription regulation</keyword>
<dbReference type="GO" id="GO:0046976">
    <property type="term" value="F:histone H3K27 methyltransferase activity"/>
    <property type="evidence" value="ECO:0007669"/>
    <property type="project" value="TreeGrafter"/>
</dbReference>
<evidence type="ECO:0000256" key="1">
    <source>
        <dbReference type="ARBA" id="ARBA00022603"/>
    </source>
</evidence>
<dbReference type="SUPFAM" id="SSF82199">
    <property type="entry name" value="SET domain"/>
    <property type="match status" value="1"/>
</dbReference>
<protein>
    <recommendedName>
        <fullName evidence="6">CXC domain-containing protein</fullName>
    </recommendedName>
</protein>
<evidence type="ECO:0000256" key="4">
    <source>
        <dbReference type="ARBA" id="ARBA00023015"/>
    </source>
</evidence>
<keyword evidence="3" id="KW-0949">S-adenosyl-L-methionine</keyword>
<dbReference type="AlphaFoldDB" id="A0A397JEQ5"/>
<dbReference type="Gene3D" id="2.170.270.10">
    <property type="entry name" value="SET domain"/>
    <property type="match status" value="2"/>
</dbReference>
<evidence type="ECO:0000256" key="5">
    <source>
        <dbReference type="ARBA" id="ARBA00023163"/>
    </source>
</evidence>
<feature type="domain" description="CXC" evidence="6">
    <location>
        <begin position="21"/>
        <end position="127"/>
    </location>
</feature>
<dbReference type="OrthoDB" id="308383at2759"/>
<dbReference type="InterPro" id="IPR046341">
    <property type="entry name" value="SET_dom_sf"/>
</dbReference>
<dbReference type="GO" id="GO:0032259">
    <property type="term" value="P:methylation"/>
    <property type="evidence" value="ECO:0007669"/>
    <property type="project" value="UniProtKB-KW"/>
</dbReference>
<reference evidence="7 8" key="1">
    <citation type="submission" date="2018-08" db="EMBL/GenBank/DDBJ databases">
        <title>Genome and evolution of the arbuscular mycorrhizal fungus Diversispora epigaea (formerly Glomus versiforme) and its bacterial endosymbionts.</title>
        <authorList>
            <person name="Sun X."/>
            <person name="Fei Z."/>
            <person name="Harrison M."/>
        </authorList>
    </citation>
    <scope>NUCLEOTIDE SEQUENCE [LARGE SCALE GENOMIC DNA]</scope>
    <source>
        <strain evidence="7 8">IT104</strain>
    </source>
</reference>
<dbReference type="PANTHER" id="PTHR45747:SF4">
    <property type="entry name" value="HISTONE-LYSINE N-METHYLTRANSFERASE E(Z)"/>
    <property type="match status" value="1"/>
</dbReference>
<dbReference type="PROSITE" id="PS51633">
    <property type="entry name" value="CXC"/>
    <property type="match status" value="1"/>
</dbReference>
<keyword evidence="5" id="KW-0804">Transcription</keyword>
<evidence type="ECO:0000259" key="6">
    <source>
        <dbReference type="PROSITE" id="PS51633"/>
    </source>
</evidence>
<dbReference type="Proteomes" id="UP000266861">
    <property type="component" value="Unassembled WGS sequence"/>
</dbReference>
<organism evidence="7 8">
    <name type="scientific">Diversispora epigaea</name>
    <dbReference type="NCBI Taxonomy" id="1348612"/>
    <lineage>
        <taxon>Eukaryota</taxon>
        <taxon>Fungi</taxon>
        <taxon>Fungi incertae sedis</taxon>
        <taxon>Mucoromycota</taxon>
        <taxon>Glomeromycotina</taxon>
        <taxon>Glomeromycetes</taxon>
        <taxon>Diversisporales</taxon>
        <taxon>Diversisporaceae</taxon>
        <taxon>Diversispora</taxon>
    </lineage>
</organism>
<dbReference type="PANTHER" id="PTHR45747">
    <property type="entry name" value="HISTONE-LYSINE N-METHYLTRANSFERASE E(Z)"/>
    <property type="match status" value="1"/>
</dbReference>
<gene>
    <name evidence="7" type="ORF">Glove_63g56</name>
</gene>
<proteinExistence type="predicted"/>
<evidence type="ECO:0000256" key="2">
    <source>
        <dbReference type="ARBA" id="ARBA00022679"/>
    </source>
</evidence>
<dbReference type="GO" id="GO:0031507">
    <property type="term" value="P:heterochromatin formation"/>
    <property type="evidence" value="ECO:0007669"/>
    <property type="project" value="TreeGrafter"/>
</dbReference>
<sequence length="236" mass="27216">MTKSCKQVYWKFKSLGDTIKDDDVESRKKSKRMEKIEIGAENHSEYHPCDMNCPFKKANVPREKYCHCELDCPRRFPGCNRSGSGKTCSNRSCLFFSNYRECDPDLCKYAASEPLNTQFIAWANILEKSYHKQRLRPGRIYDKLGISFLFNLDKVDATRKGNKFRFINHSNDPNTYCLTLVNGEHRIRIYALGDFDPGQELFQAKPGIPKCPTSLSLHSNTFLPPRIIDLCQVIAI</sequence>
<dbReference type="STRING" id="1348612.A0A397JEQ5"/>
<dbReference type="InterPro" id="IPR026489">
    <property type="entry name" value="CXC_dom"/>
</dbReference>
<keyword evidence="8" id="KW-1185">Reference proteome</keyword>